<evidence type="ECO:0000313" key="3">
    <source>
        <dbReference type="Proteomes" id="UP000177069"/>
    </source>
</evidence>
<evidence type="ECO:0000313" key="2">
    <source>
        <dbReference type="EMBL" id="OGD85561.1"/>
    </source>
</evidence>
<feature type="transmembrane region" description="Helical" evidence="1">
    <location>
        <begin position="6"/>
        <end position="27"/>
    </location>
</feature>
<keyword evidence="1" id="KW-0812">Transmembrane</keyword>
<protein>
    <submittedName>
        <fullName evidence="2">Uncharacterized protein</fullName>
    </submittedName>
</protein>
<evidence type="ECO:0000256" key="1">
    <source>
        <dbReference type="SAM" id="Phobius"/>
    </source>
</evidence>
<name>A0A1F5G108_9BACT</name>
<reference evidence="2 3" key="1">
    <citation type="journal article" date="2016" name="Nat. Commun.">
        <title>Thousands of microbial genomes shed light on interconnected biogeochemical processes in an aquifer system.</title>
        <authorList>
            <person name="Anantharaman K."/>
            <person name="Brown C.T."/>
            <person name="Hug L.A."/>
            <person name="Sharon I."/>
            <person name="Castelle C.J."/>
            <person name="Probst A.J."/>
            <person name="Thomas B.C."/>
            <person name="Singh A."/>
            <person name="Wilkins M.J."/>
            <person name="Karaoz U."/>
            <person name="Brodie E.L."/>
            <person name="Williams K.H."/>
            <person name="Hubbard S.S."/>
            <person name="Banfield J.F."/>
        </authorList>
    </citation>
    <scope>NUCLEOTIDE SEQUENCE [LARGE SCALE GENOMIC DNA]</scope>
</reference>
<dbReference type="AlphaFoldDB" id="A0A1F5G108"/>
<gene>
    <name evidence="2" type="ORF">A2696_03340</name>
</gene>
<organism evidence="2 3">
    <name type="scientific">Candidatus Curtissbacteria bacterium RIFCSPHIGHO2_01_FULL_41_13</name>
    <dbReference type="NCBI Taxonomy" id="1797745"/>
    <lineage>
        <taxon>Bacteria</taxon>
        <taxon>Candidatus Curtissiibacteriota</taxon>
    </lineage>
</organism>
<keyword evidence="1" id="KW-0472">Membrane</keyword>
<proteinExistence type="predicted"/>
<keyword evidence="1" id="KW-1133">Transmembrane helix</keyword>
<accession>A0A1F5G108</accession>
<dbReference type="EMBL" id="MFBA01000023">
    <property type="protein sequence ID" value="OGD85561.1"/>
    <property type="molecule type" value="Genomic_DNA"/>
</dbReference>
<dbReference type="Proteomes" id="UP000177069">
    <property type="component" value="Unassembled WGS sequence"/>
</dbReference>
<comment type="caution">
    <text evidence="2">The sequence shown here is derived from an EMBL/GenBank/DDBJ whole genome shotgun (WGS) entry which is preliminary data.</text>
</comment>
<sequence length="68" mass="7342">MKLYRIVGSFLIGTTVVYILVETFIGVEPKLFHTESSQYPQVPLAGINITASGTIGTATVYRGSANYS</sequence>